<organism evidence="2 3">
    <name type="scientific">Trinickia soli</name>
    <dbReference type="NCBI Taxonomy" id="380675"/>
    <lineage>
        <taxon>Bacteria</taxon>
        <taxon>Pseudomonadati</taxon>
        <taxon>Pseudomonadota</taxon>
        <taxon>Betaproteobacteria</taxon>
        <taxon>Burkholderiales</taxon>
        <taxon>Burkholderiaceae</taxon>
        <taxon>Trinickia</taxon>
    </lineage>
</organism>
<dbReference type="RefSeq" id="WP_102607815.1">
    <property type="nucleotide sequence ID" value="NZ_CADIKD010000005.1"/>
</dbReference>
<keyword evidence="3" id="KW-1185">Reference proteome</keyword>
<keyword evidence="1" id="KW-0812">Transmembrane</keyword>
<feature type="transmembrane region" description="Helical" evidence="1">
    <location>
        <begin position="129"/>
        <end position="153"/>
    </location>
</feature>
<accession>A0A2N7WFY2</accession>
<proteinExistence type="predicted"/>
<protein>
    <submittedName>
        <fullName evidence="2">Uncharacterized protein</fullName>
    </submittedName>
</protein>
<feature type="transmembrane region" description="Helical" evidence="1">
    <location>
        <begin position="103"/>
        <end position="123"/>
    </location>
</feature>
<keyword evidence="1" id="KW-1133">Transmembrane helix</keyword>
<evidence type="ECO:0000313" key="3">
    <source>
        <dbReference type="Proteomes" id="UP000235347"/>
    </source>
</evidence>
<name>A0A2N7WFY2_9BURK</name>
<evidence type="ECO:0000313" key="2">
    <source>
        <dbReference type="EMBL" id="PMS28225.1"/>
    </source>
</evidence>
<gene>
    <name evidence="2" type="ORF">C0Z19_00350</name>
</gene>
<evidence type="ECO:0000256" key="1">
    <source>
        <dbReference type="SAM" id="Phobius"/>
    </source>
</evidence>
<comment type="caution">
    <text evidence="2">The sequence shown here is derived from an EMBL/GenBank/DDBJ whole genome shotgun (WGS) entry which is preliminary data.</text>
</comment>
<dbReference type="EMBL" id="PNYB01000001">
    <property type="protein sequence ID" value="PMS28225.1"/>
    <property type="molecule type" value="Genomic_DNA"/>
</dbReference>
<dbReference type="Proteomes" id="UP000235347">
    <property type="component" value="Unassembled WGS sequence"/>
</dbReference>
<sequence length="178" mass="19895">MNQQPKTTLIDTTLERIEANLVLSRADEKTVELYRVTTRDGCYFAARGDLDREAFQHIEQLQPGMAVRVCAFDERGRRHIAWMRGIERSLPPYDLLGQRQRNLTLLPISLALLSLSVVAVGIPASTITFLALLIAIISLFGCAIAIGGLISSLNPARIEAQERWQSEPYRFVAQGSDR</sequence>
<reference evidence="2 3" key="1">
    <citation type="submission" date="2018-01" db="EMBL/GenBank/DDBJ databases">
        <title>Whole genome analyses suggest that Burkholderia sensu lato contains two further novel genera in the rhizoxinica-symbiotica group Mycetohabitans gen. nov., and Trinickia gen. nov.: implications for the evolution of diazotrophy and nodulation in the Burkholderiaceae.</title>
        <authorList>
            <person name="Estrada-de los Santos P."/>
            <person name="Palmer M."/>
            <person name="Chavez-Ramirez B."/>
            <person name="Beukes C."/>
            <person name="Steenkamp E.T."/>
            <person name="Hirsch A.M."/>
            <person name="Manyaka P."/>
            <person name="Maluk M."/>
            <person name="Lafos M."/>
            <person name="Crook M."/>
            <person name="Gross E."/>
            <person name="Simon M.F."/>
            <person name="Bueno dos Reis Junior F."/>
            <person name="Poole P.S."/>
            <person name="Venter S.N."/>
            <person name="James E.K."/>
        </authorList>
    </citation>
    <scope>NUCLEOTIDE SEQUENCE [LARGE SCALE GENOMIC DNA]</scope>
    <source>
        <strain evidence="2 3">GP25-8</strain>
    </source>
</reference>
<keyword evidence="1" id="KW-0472">Membrane</keyword>
<dbReference type="AlphaFoldDB" id="A0A2N7WFY2"/>